<dbReference type="Pfam" id="PF13193">
    <property type="entry name" value="AMP-binding_C"/>
    <property type="match status" value="1"/>
</dbReference>
<evidence type="ECO:0000313" key="4">
    <source>
        <dbReference type="EMBL" id="MCP2730197.1"/>
    </source>
</evidence>
<dbReference type="InterPro" id="IPR042099">
    <property type="entry name" value="ANL_N_sf"/>
</dbReference>
<dbReference type="Gene3D" id="3.30.300.30">
    <property type="match status" value="1"/>
</dbReference>
<evidence type="ECO:0000259" key="2">
    <source>
        <dbReference type="Pfam" id="PF00501"/>
    </source>
</evidence>
<dbReference type="EMBL" id="JAMZMM010000177">
    <property type="protein sequence ID" value="MCP2730197.1"/>
    <property type="molecule type" value="Genomic_DNA"/>
</dbReference>
<dbReference type="InterPro" id="IPR020845">
    <property type="entry name" value="AMP-binding_CS"/>
</dbReference>
<dbReference type="InterPro" id="IPR045851">
    <property type="entry name" value="AMP-bd_C_sf"/>
</dbReference>
<feature type="domain" description="AMP-dependent synthetase/ligase" evidence="2">
    <location>
        <begin position="16"/>
        <end position="367"/>
    </location>
</feature>
<dbReference type="InterPro" id="IPR000873">
    <property type="entry name" value="AMP-dep_synth/lig_dom"/>
</dbReference>
<name>A0AAE3GUA8_9CYAN</name>
<evidence type="ECO:0000259" key="3">
    <source>
        <dbReference type="Pfam" id="PF13193"/>
    </source>
</evidence>
<gene>
    <name evidence="4" type="ORF">NJ959_17335</name>
</gene>
<evidence type="ECO:0000256" key="1">
    <source>
        <dbReference type="ARBA" id="ARBA00006432"/>
    </source>
</evidence>
<dbReference type="PANTHER" id="PTHR43201:SF8">
    <property type="entry name" value="ACYL-COA SYNTHETASE FAMILY MEMBER 3"/>
    <property type="match status" value="1"/>
</dbReference>
<dbReference type="SUPFAM" id="SSF56801">
    <property type="entry name" value="Acetyl-CoA synthetase-like"/>
    <property type="match status" value="1"/>
</dbReference>
<dbReference type="Proteomes" id="UP001204953">
    <property type="component" value="Unassembled WGS sequence"/>
</dbReference>
<dbReference type="Gene3D" id="3.40.50.12780">
    <property type="entry name" value="N-terminal domain of ligase-like"/>
    <property type="match status" value="1"/>
</dbReference>
<dbReference type="InterPro" id="IPR025110">
    <property type="entry name" value="AMP-bd_C"/>
</dbReference>
<organism evidence="4 5">
    <name type="scientific">Limnofasciculus baicalensis BBK-W-15</name>
    <dbReference type="NCBI Taxonomy" id="2699891"/>
    <lineage>
        <taxon>Bacteria</taxon>
        <taxon>Bacillati</taxon>
        <taxon>Cyanobacteriota</taxon>
        <taxon>Cyanophyceae</taxon>
        <taxon>Coleofasciculales</taxon>
        <taxon>Coleofasciculaceae</taxon>
        <taxon>Limnofasciculus</taxon>
        <taxon>Limnofasciculus baicalensis</taxon>
    </lineage>
</organism>
<dbReference type="PANTHER" id="PTHR43201">
    <property type="entry name" value="ACYL-COA SYNTHETASE"/>
    <property type="match status" value="1"/>
</dbReference>
<accession>A0AAE3GUA8</accession>
<reference evidence="4" key="1">
    <citation type="submission" date="2022-06" db="EMBL/GenBank/DDBJ databases">
        <title>New cyanobacteria of genus Symplocastrum in benthos of Lake Baikal.</title>
        <authorList>
            <person name="Sorokovikova E."/>
            <person name="Tikhonova I."/>
            <person name="Krasnopeev A."/>
            <person name="Evseev P."/>
            <person name="Gladkikh A."/>
            <person name="Belykh O."/>
        </authorList>
    </citation>
    <scope>NUCLEOTIDE SEQUENCE</scope>
    <source>
        <strain evidence="4">BBK-W-15</strain>
    </source>
</reference>
<comment type="similarity">
    <text evidence="1">Belongs to the ATP-dependent AMP-binding enzyme family.</text>
</comment>
<dbReference type="PROSITE" id="PS00455">
    <property type="entry name" value="AMP_BINDING"/>
    <property type="match status" value="1"/>
</dbReference>
<keyword evidence="5" id="KW-1185">Reference proteome</keyword>
<dbReference type="CDD" id="cd05941">
    <property type="entry name" value="MCS"/>
    <property type="match status" value="1"/>
</dbReference>
<dbReference type="GO" id="GO:0031956">
    <property type="term" value="F:medium-chain fatty acid-CoA ligase activity"/>
    <property type="evidence" value="ECO:0007669"/>
    <property type="project" value="TreeGrafter"/>
</dbReference>
<sequence length="505" mass="55929">MTKINSGNNMNLPLIDRAKQHGNKIAIATTEGSFFYHDLLQTSAKIATILLNNIKDLQEQRVAFLIPSGFQYVATQWGIWRAGGIAVPLCVSHPQPELDYVIADSGASIIIAHPSFEALLKPIAQERNLRFILTSETLPEAVSLLPEIDITRRALIVYTSGTTGKPKGVVTTHQNIQAQITSLVSAWEWTSEDRILHFLPLHHIHGIINVLSCSLWVGAECDMLTKFDANIVWDRIIEGNLTVFMAVPTIYVKLITAWEAADRNSQNKMSDGCAKMRLMVSGSAALPVQVLEKWRNISGHFLLERYGMTEIGMALSNPLHGERLAGYVGKPLPEVEVRLVDESENIVSPGKSGEIQVKSPGVFLEYWQKPEATAKVFRDGWFCTGDFAVVENDNYRILGRMSVDIIKTGGYKVSALEIEEVLRTHLNIQECAVVGVLDSEWGERVCAALVLQSGSNLTLKTLRSWAKERLATYKVPTQIITVEDLPRNAMGKVTKPSVAKLFSAL</sequence>
<evidence type="ECO:0000313" key="5">
    <source>
        <dbReference type="Proteomes" id="UP001204953"/>
    </source>
</evidence>
<feature type="domain" description="AMP-binding enzyme C-terminal" evidence="3">
    <location>
        <begin position="417"/>
        <end position="492"/>
    </location>
</feature>
<dbReference type="GO" id="GO:0006631">
    <property type="term" value="P:fatty acid metabolic process"/>
    <property type="evidence" value="ECO:0007669"/>
    <property type="project" value="TreeGrafter"/>
</dbReference>
<proteinExistence type="inferred from homology"/>
<protein>
    <submittedName>
        <fullName evidence="4">Acyl-CoA synthetase</fullName>
    </submittedName>
</protein>
<dbReference type="Pfam" id="PF00501">
    <property type="entry name" value="AMP-binding"/>
    <property type="match status" value="1"/>
</dbReference>
<dbReference type="AlphaFoldDB" id="A0AAE3GUA8"/>
<comment type="caution">
    <text evidence="4">The sequence shown here is derived from an EMBL/GenBank/DDBJ whole genome shotgun (WGS) entry which is preliminary data.</text>
</comment>